<evidence type="ECO:0000313" key="2">
    <source>
        <dbReference type="Proteomes" id="UP001148737"/>
    </source>
</evidence>
<dbReference type="EMBL" id="JANAKD010001526">
    <property type="protein sequence ID" value="KAJ3478595.1"/>
    <property type="molecule type" value="Genomic_DNA"/>
</dbReference>
<keyword evidence="2" id="KW-1185">Reference proteome</keyword>
<gene>
    <name evidence="1" type="ORF">NLG97_g8536</name>
</gene>
<dbReference type="Proteomes" id="UP001148737">
    <property type="component" value="Unassembled WGS sequence"/>
</dbReference>
<accession>A0ACC1QIM5</accession>
<sequence length="272" mass="30409">MKFYSALFFGAAMALPGSKPATIPESKPMPDIEAIMAVPQESFKSYKVGGLQRANSTQHSLSARGDAPHWECSKQPILTWGDHDDGGRGITITNAGNDWRGFYIYHNSCDQVPWKYIWIEAGKTQFISFPERFEGRIQRGVDQFMLNGQAQPLGSWLEVSWDKDNVGWIDVSLIRGCDGSILTWSLDGVDKWKGFTQWILDGAPYGAYDMKNDGQWVLKATEGVNAVVNTIPRDWEMEKVGAQFVYVDDDHGGPVISSNNARFGSYWPEGRA</sequence>
<name>A0ACC1QIM5_9HYPO</name>
<proteinExistence type="predicted"/>
<comment type="caution">
    <text evidence="1">The sequence shown here is derived from an EMBL/GenBank/DDBJ whole genome shotgun (WGS) entry which is preliminary data.</text>
</comment>
<protein>
    <submittedName>
        <fullName evidence="1">Uncharacterized protein</fullName>
    </submittedName>
</protein>
<organism evidence="1 2">
    <name type="scientific">Lecanicillium saksenae</name>
    <dbReference type="NCBI Taxonomy" id="468837"/>
    <lineage>
        <taxon>Eukaryota</taxon>
        <taxon>Fungi</taxon>
        <taxon>Dikarya</taxon>
        <taxon>Ascomycota</taxon>
        <taxon>Pezizomycotina</taxon>
        <taxon>Sordariomycetes</taxon>
        <taxon>Hypocreomycetidae</taxon>
        <taxon>Hypocreales</taxon>
        <taxon>Cordycipitaceae</taxon>
        <taxon>Lecanicillium</taxon>
    </lineage>
</organism>
<evidence type="ECO:0000313" key="1">
    <source>
        <dbReference type="EMBL" id="KAJ3478595.1"/>
    </source>
</evidence>
<reference evidence="1" key="1">
    <citation type="submission" date="2022-07" db="EMBL/GenBank/DDBJ databases">
        <title>Genome Sequence of Lecanicillium saksenae.</title>
        <authorList>
            <person name="Buettner E."/>
        </authorList>
    </citation>
    <scope>NUCLEOTIDE SEQUENCE</scope>
    <source>
        <strain evidence="1">VT-O1</strain>
    </source>
</reference>